<comment type="caution">
    <text evidence="1">The sequence shown here is derived from an EMBL/GenBank/DDBJ whole genome shotgun (WGS) entry which is preliminary data.</text>
</comment>
<reference evidence="1 2" key="1">
    <citation type="submission" date="2015-11" db="EMBL/GenBank/DDBJ databases">
        <title>Butyribacter intestini gen. nov., sp. nov., a butyric acid-producing bacterium of the family Lachnospiraceae isolated from the human faeces.</title>
        <authorList>
            <person name="Zou Y."/>
            <person name="Xue W."/>
            <person name="Luo G."/>
            <person name="Lv M."/>
        </authorList>
    </citation>
    <scope>NUCLEOTIDE SEQUENCE [LARGE SCALE GENOMIC DNA]</scope>
    <source>
        <strain evidence="1 2">ACET-33324</strain>
    </source>
</reference>
<evidence type="ECO:0000313" key="1">
    <source>
        <dbReference type="EMBL" id="KSV59047.1"/>
    </source>
</evidence>
<dbReference type="OrthoDB" id="2049136at2"/>
<dbReference type="EMBL" id="LNAM01000153">
    <property type="protein sequence ID" value="KSV59047.1"/>
    <property type="molecule type" value="Genomic_DNA"/>
</dbReference>
<protein>
    <submittedName>
        <fullName evidence="1">Uncharacterized protein</fullName>
    </submittedName>
</protein>
<organism evidence="1 2">
    <name type="scientific">Acetivibrio ethanolgignens</name>
    <dbReference type="NCBI Taxonomy" id="290052"/>
    <lineage>
        <taxon>Bacteria</taxon>
        <taxon>Bacillati</taxon>
        <taxon>Bacillota</taxon>
        <taxon>Clostridia</taxon>
        <taxon>Eubacteriales</taxon>
        <taxon>Oscillospiraceae</taxon>
        <taxon>Acetivibrio</taxon>
    </lineage>
</organism>
<gene>
    <name evidence="1" type="ORF">ASU35_01630</name>
</gene>
<proteinExistence type="predicted"/>
<dbReference type="RefSeq" id="WP_058352682.1">
    <property type="nucleotide sequence ID" value="NZ_CABMMD010000153.1"/>
</dbReference>
<sequence length="509" mass="57797">MKTYQKLLRLGISLAPIGIETRNDEVLYFCTPKGASIIGWAGVDGIHFCFIRGFGEMVFAVSPMNIAPDFVHPLAENFTDFLRLLLACGDAAVLEQAWMWDKTQFETFLKENPATEQQKKTLSEIAEKMSLTAMEQPWEYIKSLQSSFDYSKITYTEEYYDIDMNPAAEPTVPEWKVYFEGNFWGHQGKDHAGKEIPVGKQFEWAGHHWLIPTAYSCSKGLVIDFCMRVEPDEILAFMRRWNLTYENDSFENFTQEQQMELELDNPLCLHFNPRLDLNGHELRASHGCAVTYNPCLPDGMGIELEAKWAVEHYSLDTSYGWVICRDAFPWVSKHRPEIRTLSLIMEQQLVSVLGPHFTVKAPGDSFHFVHPANGTEYTLTVQELEQQTLQKNSFGSGRWIYPTHFVEMRYTLSPEASERITVSDCDDSDKPFEIMPDHDSFAPSASSNAACIGSIGGADGPTAVVFGASSQGKLCTACSALHFELVQHDIEWRITFHEKRFADFTCTLT</sequence>
<name>A0A0V8QES4_9FIRM</name>
<keyword evidence="2" id="KW-1185">Reference proteome</keyword>
<accession>A0A0V8QES4</accession>
<dbReference type="AlphaFoldDB" id="A0A0V8QES4"/>
<dbReference type="Proteomes" id="UP000054874">
    <property type="component" value="Unassembled WGS sequence"/>
</dbReference>
<evidence type="ECO:0000313" key="2">
    <source>
        <dbReference type="Proteomes" id="UP000054874"/>
    </source>
</evidence>
<dbReference type="STRING" id="290052.ASU35_01630"/>